<feature type="compositionally biased region" description="Low complexity" evidence="6">
    <location>
        <begin position="268"/>
        <end position="277"/>
    </location>
</feature>
<evidence type="ECO:0000256" key="3">
    <source>
        <dbReference type="ARBA" id="ARBA00022989"/>
    </source>
</evidence>
<dbReference type="InterPro" id="IPR049326">
    <property type="entry name" value="Rhodopsin_dom_fungi"/>
</dbReference>
<feature type="transmembrane region" description="Helical" evidence="7">
    <location>
        <begin position="172"/>
        <end position="194"/>
    </location>
</feature>
<dbReference type="AlphaFoldDB" id="A0A0A1T5L3"/>
<reference evidence="9 10" key="1">
    <citation type="journal article" date="2015" name="Genome Announc.">
        <title>Draft Genome Sequence and Gene Annotation of the Entomopathogenic Fungus Verticillium hemipterigenum.</title>
        <authorList>
            <person name="Horn F."/>
            <person name="Habel A."/>
            <person name="Scharf D.H."/>
            <person name="Dworschak J."/>
            <person name="Brakhage A.A."/>
            <person name="Guthke R."/>
            <person name="Hertweck C."/>
            <person name="Linde J."/>
        </authorList>
    </citation>
    <scope>NUCLEOTIDE SEQUENCE [LARGE SCALE GENOMIC DNA]</scope>
</reference>
<feature type="domain" description="Rhodopsin" evidence="8">
    <location>
        <begin position="24"/>
        <end position="237"/>
    </location>
</feature>
<keyword evidence="4 7" id="KW-0472">Membrane</keyword>
<comment type="subcellular location">
    <subcellularLocation>
        <location evidence="1">Membrane</location>
        <topology evidence="1">Multi-pass membrane protein</topology>
    </subcellularLocation>
</comment>
<keyword evidence="10" id="KW-1185">Reference proteome</keyword>
<dbReference type="PANTHER" id="PTHR33048">
    <property type="entry name" value="PTH11-LIKE INTEGRAL MEMBRANE PROTEIN (AFU_ORTHOLOGUE AFUA_5G11245)"/>
    <property type="match status" value="1"/>
</dbReference>
<dbReference type="Proteomes" id="UP000039046">
    <property type="component" value="Unassembled WGS sequence"/>
</dbReference>
<protein>
    <recommendedName>
        <fullName evidence="8">Rhodopsin domain-containing protein</fullName>
    </recommendedName>
</protein>
<comment type="similarity">
    <text evidence="5">Belongs to the SAT4 family.</text>
</comment>
<dbReference type="HOGENOM" id="CLU_019101_1_0_1"/>
<gene>
    <name evidence="9" type="ORF">VHEMI08113</name>
</gene>
<dbReference type="EMBL" id="CDHN01000004">
    <property type="protein sequence ID" value="CEJ92461.1"/>
    <property type="molecule type" value="Genomic_DNA"/>
</dbReference>
<evidence type="ECO:0000259" key="8">
    <source>
        <dbReference type="Pfam" id="PF20684"/>
    </source>
</evidence>
<feature type="transmembrane region" description="Helical" evidence="7">
    <location>
        <begin position="38"/>
        <end position="56"/>
    </location>
</feature>
<accession>A0A0A1T5L3</accession>
<feature type="transmembrane region" description="Helical" evidence="7">
    <location>
        <begin position="124"/>
        <end position="152"/>
    </location>
</feature>
<evidence type="ECO:0000313" key="10">
    <source>
        <dbReference type="Proteomes" id="UP000039046"/>
    </source>
</evidence>
<feature type="transmembrane region" description="Helical" evidence="7">
    <location>
        <begin position="245"/>
        <end position="261"/>
    </location>
</feature>
<evidence type="ECO:0000313" key="9">
    <source>
        <dbReference type="EMBL" id="CEJ92461.1"/>
    </source>
</evidence>
<evidence type="ECO:0000256" key="4">
    <source>
        <dbReference type="ARBA" id="ARBA00023136"/>
    </source>
</evidence>
<dbReference type="PANTHER" id="PTHR33048:SF166">
    <property type="entry name" value="PTH11-LIKE INTEGRAL MEMBRANE PROTEIN"/>
    <property type="match status" value="1"/>
</dbReference>
<evidence type="ECO:0000256" key="2">
    <source>
        <dbReference type="ARBA" id="ARBA00022692"/>
    </source>
</evidence>
<dbReference type="Pfam" id="PF20684">
    <property type="entry name" value="Fung_rhodopsin"/>
    <property type="match status" value="1"/>
</dbReference>
<dbReference type="InterPro" id="IPR052337">
    <property type="entry name" value="SAT4-like"/>
</dbReference>
<organism evidence="9 10">
    <name type="scientific">[Torrubiella] hemipterigena</name>
    <dbReference type="NCBI Taxonomy" id="1531966"/>
    <lineage>
        <taxon>Eukaryota</taxon>
        <taxon>Fungi</taxon>
        <taxon>Dikarya</taxon>
        <taxon>Ascomycota</taxon>
        <taxon>Pezizomycotina</taxon>
        <taxon>Sordariomycetes</taxon>
        <taxon>Hypocreomycetidae</taxon>
        <taxon>Hypocreales</taxon>
        <taxon>Clavicipitaceae</taxon>
        <taxon>Clavicipitaceae incertae sedis</taxon>
        <taxon>'Torrubiella' clade</taxon>
    </lineage>
</organism>
<keyword evidence="3 7" id="KW-1133">Transmembrane helix</keyword>
<sequence length="344" mass="38015">MDETTENLLVMWLLTGLSIVIMLLRLVLRWFRLGKFELGDYFTMAAVVALIIRSTSETVPIVWGTNQGVAKIYKTFTHEQIYQREIGSKLTIVNRIFYTVYVWLQKSVVMCVIQNLLKGLGRNIVIIVSWSILAATFVPAAITCLIECHPFVLYWQVVPPPGKCAAGALQLLVFSILEMVTDLMLIVLPVRHLLKLQLSWIARLRLIMLFSVGLSVIAVTLLRLLMNVLKLHRSGASHDIANVEILFAAVVANAPAIYGLIRTTIGSSARSGSKGSALQDLSGRSRELRTIGSGGSSKRRTGNMYMLDTLQHSDEECIIGVEQQSANYKSGSIASSATVQNTHP</sequence>
<name>A0A0A1T5L3_9HYPO</name>
<dbReference type="GO" id="GO:0016020">
    <property type="term" value="C:membrane"/>
    <property type="evidence" value="ECO:0007669"/>
    <property type="project" value="UniProtKB-SubCell"/>
</dbReference>
<dbReference type="STRING" id="1531966.A0A0A1T5L3"/>
<keyword evidence="2 7" id="KW-0812">Transmembrane</keyword>
<dbReference type="OrthoDB" id="5342292at2759"/>
<feature type="transmembrane region" description="Helical" evidence="7">
    <location>
        <begin position="206"/>
        <end position="225"/>
    </location>
</feature>
<feature type="transmembrane region" description="Helical" evidence="7">
    <location>
        <begin position="12"/>
        <end position="31"/>
    </location>
</feature>
<evidence type="ECO:0000256" key="7">
    <source>
        <dbReference type="SAM" id="Phobius"/>
    </source>
</evidence>
<evidence type="ECO:0000256" key="5">
    <source>
        <dbReference type="ARBA" id="ARBA00038359"/>
    </source>
</evidence>
<evidence type="ECO:0000256" key="1">
    <source>
        <dbReference type="ARBA" id="ARBA00004141"/>
    </source>
</evidence>
<proteinExistence type="inferred from homology"/>
<evidence type="ECO:0000256" key="6">
    <source>
        <dbReference type="SAM" id="MobiDB-lite"/>
    </source>
</evidence>
<feature type="region of interest" description="Disordered" evidence="6">
    <location>
        <begin position="268"/>
        <end position="303"/>
    </location>
</feature>